<dbReference type="GO" id="GO:0019239">
    <property type="term" value="F:deaminase activity"/>
    <property type="evidence" value="ECO:0007669"/>
    <property type="project" value="TreeGrafter"/>
</dbReference>
<evidence type="ECO:0000313" key="1">
    <source>
        <dbReference type="EMBL" id="VWD61694.1"/>
    </source>
</evidence>
<dbReference type="AlphaFoldDB" id="A0A6P3BRZ9"/>
<dbReference type="SUPFAM" id="SSF55298">
    <property type="entry name" value="YjgF-like"/>
    <property type="match status" value="1"/>
</dbReference>
<protein>
    <submittedName>
        <fullName evidence="1">Translation initiation inhibitor</fullName>
    </submittedName>
</protein>
<dbReference type="InterPro" id="IPR006175">
    <property type="entry name" value="YjgF/YER057c/UK114"/>
</dbReference>
<dbReference type="RefSeq" id="WP_175016372.1">
    <property type="nucleotide sequence ID" value="NZ_CABVQN010000061.1"/>
</dbReference>
<gene>
    <name evidence="1" type="ORF">BLA39750_07466</name>
</gene>
<dbReference type="Pfam" id="PF01042">
    <property type="entry name" value="Ribonuc_L-PSP"/>
    <property type="match status" value="1"/>
</dbReference>
<reference evidence="1 2" key="1">
    <citation type="submission" date="2019-09" db="EMBL/GenBank/DDBJ databases">
        <authorList>
            <person name="Depoorter E."/>
        </authorList>
    </citation>
    <scope>NUCLEOTIDE SEQUENCE [LARGE SCALE GENOMIC DNA]</scope>
    <source>
        <strain evidence="1">R-39750</strain>
    </source>
</reference>
<dbReference type="InterPro" id="IPR035959">
    <property type="entry name" value="RutC-like_sf"/>
</dbReference>
<dbReference type="GO" id="GO:0005829">
    <property type="term" value="C:cytosol"/>
    <property type="evidence" value="ECO:0007669"/>
    <property type="project" value="TreeGrafter"/>
</dbReference>
<dbReference type="PANTHER" id="PTHR11803:SF39">
    <property type="entry name" value="2-IMINOBUTANOATE_2-IMINOPROPANOATE DEAMINASE"/>
    <property type="match status" value="1"/>
</dbReference>
<dbReference type="Gene3D" id="3.30.1330.40">
    <property type="entry name" value="RutC-like"/>
    <property type="match status" value="1"/>
</dbReference>
<dbReference type="CDD" id="cd00448">
    <property type="entry name" value="YjgF_YER057c_UK114_family"/>
    <property type="match status" value="1"/>
</dbReference>
<evidence type="ECO:0000313" key="2">
    <source>
        <dbReference type="Proteomes" id="UP000494110"/>
    </source>
</evidence>
<sequence>MKHYVTSGSGLPQWPSPISHAVVANDTCYLSGQLSLDADGRYVPGTPAEEARRAFANLFRALEAAGFSPRDLVFVDIAFSDIGALAEVNAVYADLFPVDRRPARTVYQAAALPFGGQVKVMGVAVRDASR</sequence>
<proteinExistence type="predicted"/>
<organism evidence="1 2">
    <name type="scientific">Burkholderia lata (strain ATCC 17760 / DSM 23089 / LMG 22485 / NCIMB 9086 / R18194 / 383)</name>
    <dbReference type="NCBI Taxonomy" id="482957"/>
    <lineage>
        <taxon>Bacteria</taxon>
        <taxon>Pseudomonadati</taxon>
        <taxon>Pseudomonadota</taxon>
        <taxon>Betaproteobacteria</taxon>
        <taxon>Burkholderiales</taxon>
        <taxon>Burkholderiaceae</taxon>
        <taxon>Burkholderia</taxon>
        <taxon>Burkholderia cepacia complex</taxon>
    </lineage>
</organism>
<accession>A0A6P3BRZ9</accession>
<dbReference type="EMBL" id="CABVQN010000061">
    <property type="protein sequence ID" value="VWD61694.1"/>
    <property type="molecule type" value="Genomic_DNA"/>
</dbReference>
<name>A0A6P3BRZ9_BURL3</name>
<dbReference type="Proteomes" id="UP000494110">
    <property type="component" value="Unassembled WGS sequence"/>
</dbReference>
<dbReference type="PANTHER" id="PTHR11803">
    <property type="entry name" value="2-IMINOBUTANOATE/2-IMINOPROPANOATE DEAMINASE RIDA"/>
    <property type="match status" value="1"/>
</dbReference>